<evidence type="ECO:0000313" key="3">
    <source>
        <dbReference type="Proteomes" id="UP001341840"/>
    </source>
</evidence>
<evidence type="ECO:0000256" key="1">
    <source>
        <dbReference type="SAM" id="MobiDB-lite"/>
    </source>
</evidence>
<proteinExistence type="predicted"/>
<reference evidence="2 3" key="1">
    <citation type="journal article" date="2023" name="Plants (Basel)">
        <title>Bridging the Gap: Combining Genomics and Transcriptomics Approaches to Understand Stylosanthes scabra, an Orphan Legume from the Brazilian Caatinga.</title>
        <authorList>
            <person name="Ferreira-Neto J.R.C."/>
            <person name="da Silva M.D."/>
            <person name="Binneck E."/>
            <person name="de Melo N.F."/>
            <person name="da Silva R.H."/>
            <person name="de Melo A.L.T.M."/>
            <person name="Pandolfi V."/>
            <person name="Bustamante F.O."/>
            <person name="Brasileiro-Vidal A.C."/>
            <person name="Benko-Iseppon A.M."/>
        </authorList>
    </citation>
    <scope>NUCLEOTIDE SEQUENCE [LARGE SCALE GENOMIC DNA]</scope>
    <source>
        <tissue evidence="2">Leaves</tissue>
    </source>
</reference>
<evidence type="ECO:0000313" key="2">
    <source>
        <dbReference type="EMBL" id="MED6151278.1"/>
    </source>
</evidence>
<feature type="compositionally biased region" description="Low complexity" evidence="1">
    <location>
        <begin position="69"/>
        <end position="81"/>
    </location>
</feature>
<organism evidence="2 3">
    <name type="scientific">Stylosanthes scabra</name>
    <dbReference type="NCBI Taxonomy" id="79078"/>
    <lineage>
        <taxon>Eukaryota</taxon>
        <taxon>Viridiplantae</taxon>
        <taxon>Streptophyta</taxon>
        <taxon>Embryophyta</taxon>
        <taxon>Tracheophyta</taxon>
        <taxon>Spermatophyta</taxon>
        <taxon>Magnoliopsida</taxon>
        <taxon>eudicotyledons</taxon>
        <taxon>Gunneridae</taxon>
        <taxon>Pentapetalae</taxon>
        <taxon>rosids</taxon>
        <taxon>fabids</taxon>
        <taxon>Fabales</taxon>
        <taxon>Fabaceae</taxon>
        <taxon>Papilionoideae</taxon>
        <taxon>50 kb inversion clade</taxon>
        <taxon>dalbergioids sensu lato</taxon>
        <taxon>Dalbergieae</taxon>
        <taxon>Pterocarpus clade</taxon>
        <taxon>Stylosanthes</taxon>
    </lineage>
</organism>
<dbReference type="Proteomes" id="UP001341840">
    <property type="component" value="Unassembled WGS sequence"/>
</dbReference>
<keyword evidence="3" id="KW-1185">Reference proteome</keyword>
<dbReference type="EMBL" id="JASCZI010091817">
    <property type="protein sequence ID" value="MED6151278.1"/>
    <property type="molecule type" value="Genomic_DNA"/>
</dbReference>
<feature type="region of interest" description="Disordered" evidence="1">
    <location>
        <begin position="25"/>
        <end position="100"/>
    </location>
</feature>
<accession>A0ABU6TTT2</accession>
<gene>
    <name evidence="2" type="ORF">PIB30_080989</name>
</gene>
<protein>
    <submittedName>
        <fullName evidence="2">Uncharacterized protein</fullName>
    </submittedName>
</protein>
<name>A0ABU6TTT2_9FABA</name>
<comment type="caution">
    <text evidence="2">The sequence shown here is derived from an EMBL/GenBank/DDBJ whole genome shotgun (WGS) entry which is preliminary data.</text>
</comment>
<feature type="compositionally biased region" description="Basic and acidic residues" evidence="1">
    <location>
        <begin position="25"/>
        <end position="54"/>
    </location>
</feature>
<sequence length="100" mass="11150">MSDNGNLPTVQELFALLTALQADSRSMKEELQQLRNKQNDTRNDDDNAHDKNDEGDLNNNGNKDEDNNANHNPNDNTAHANGTAKAKKCNRPLSKEIMAF</sequence>